<evidence type="ECO:0000256" key="2">
    <source>
        <dbReference type="SAM" id="SignalP"/>
    </source>
</evidence>
<dbReference type="EMBL" id="BPQP01000089">
    <property type="protein sequence ID" value="GJD97442.1"/>
    <property type="molecule type" value="Genomic_DNA"/>
</dbReference>
<reference evidence="3" key="1">
    <citation type="journal article" date="2021" name="Front. Microbiol.">
        <title>Comprehensive Comparative Genomics and Phenotyping of Methylobacterium Species.</title>
        <authorList>
            <person name="Alessa O."/>
            <person name="Ogura Y."/>
            <person name="Fujitani Y."/>
            <person name="Takami H."/>
            <person name="Hayashi T."/>
            <person name="Sahin N."/>
            <person name="Tani A."/>
        </authorList>
    </citation>
    <scope>NUCLEOTIDE SEQUENCE</scope>
    <source>
        <strain evidence="3">DSM 19015</strain>
    </source>
</reference>
<feature type="compositionally biased region" description="Basic and acidic residues" evidence="1">
    <location>
        <begin position="182"/>
        <end position="194"/>
    </location>
</feature>
<evidence type="ECO:0000313" key="4">
    <source>
        <dbReference type="Proteomes" id="UP001055125"/>
    </source>
</evidence>
<keyword evidence="2" id="KW-0732">Signal</keyword>
<feature type="chain" id="PRO_5045474054" evidence="2">
    <location>
        <begin position="23"/>
        <end position="237"/>
    </location>
</feature>
<evidence type="ECO:0000313" key="3">
    <source>
        <dbReference type="EMBL" id="GJD97442.1"/>
    </source>
</evidence>
<comment type="caution">
    <text evidence="3">The sequence shown here is derived from an EMBL/GenBank/DDBJ whole genome shotgun (WGS) entry which is preliminary data.</text>
</comment>
<organism evidence="3 4">
    <name type="scientific">Methylobacterium iners</name>
    <dbReference type="NCBI Taxonomy" id="418707"/>
    <lineage>
        <taxon>Bacteria</taxon>
        <taxon>Pseudomonadati</taxon>
        <taxon>Pseudomonadota</taxon>
        <taxon>Alphaproteobacteria</taxon>
        <taxon>Hyphomicrobiales</taxon>
        <taxon>Methylobacteriaceae</taxon>
        <taxon>Methylobacterium</taxon>
    </lineage>
</organism>
<gene>
    <name evidence="3" type="ORF">OCOJLMKI_4673</name>
</gene>
<proteinExistence type="predicted"/>
<feature type="signal peptide" evidence="2">
    <location>
        <begin position="1"/>
        <end position="22"/>
    </location>
</feature>
<sequence length="237" mass="25821">MLSRVFSSIVWFAGFSPAPAVAPPLPRRRPREKAVAPTVVPAPAPVIRFNPAKLPFRRLPPAATSVRLLQHARGNRSSSDVGLGSYSVADARESLGAELAAYVALCVDSRTPLPSQDVRREYADDALYRGRLRRAMLADLDLWAAARDKRARERIEYQEARVPPPDEFYMPPSVEAALAARSEARRKEAEERRKSGGRGGATAFALAKQAQREAEADSPPIPDGDPLADTTPSTATR</sequence>
<protein>
    <submittedName>
        <fullName evidence="3">Uncharacterized protein</fullName>
    </submittedName>
</protein>
<accession>A0ABQ4S5L2</accession>
<feature type="region of interest" description="Disordered" evidence="1">
    <location>
        <begin position="180"/>
        <end position="237"/>
    </location>
</feature>
<name>A0ABQ4S5L2_9HYPH</name>
<keyword evidence="4" id="KW-1185">Reference proteome</keyword>
<reference evidence="3" key="2">
    <citation type="submission" date="2021-08" db="EMBL/GenBank/DDBJ databases">
        <authorList>
            <person name="Tani A."/>
            <person name="Ola A."/>
            <person name="Ogura Y."/>
            <person name="Katsura K."/>
            <person name="Hayashi T."/>
        </authorList>
    </citation>
    <scope>NUCLEOTIDE SEQUENCE</scope>
    <source>
        <strain evidence="3">DSM 19015</strain>
    </source>
</reference>
<dbReference type="Proteomes" id="UP001055125">
    <property type="component" value="Unassembled WGS sequence"/>
</dbReference>
<evidence type="ECO:0000256" key="1">
    <source>
        <dbReference type="SAM" id="MobiDB-lite"/>
    </source>
</evidence>